<reference evidence="1 2" key="1">
    <citation type="submission" date="2019-03" db="EMBL/GenBank/DDBJ databases">
        <title>Ramlibacter sp. 18x22-1, whole genome shotgun sequence.</title>
        <authorList>
            <person name="Zhang X."/>
            <person name="Feng G."/>
            <person name="Zhu H."/>
        </authorList>
    </citation>
    <scope>NUCLEOTIDE SEQUENCE [LARGE SCALE GENOMIC DNA]</scope>
    <source>
        <strain evidence="1 2">18x22-1</strain>
    </source>
</reference>
<accession>A0A4Z0BXH0</accession>
<dbReference type="AlphaFoldDB" id="A0A4Z0BXH0"/>
<dbReference type="OrthoDB" id="8562564at2"/>
<dbReference type="PROSITE" id="PS51257">
    <property type="entry name" value="PROKAR_LIPOPROTEIN"/>
    <property type="match status" value="1"/>
</dbReference>
<evidence type="ECO:0000313" key="1">
    <source>
        <dbReference type="EMBL" id="TFZ03621.1"/>
    </source>
</evidence>
<organism evidence="1 2">
    <name type="scientific">Ramlibacter humi</name>
    <dbReference type="NCBI Taxonomy" id="2530451"/>
    <lineage>
        <taxon>Bacteria</taxon>
        <taxon>Pseudomonadati</taxon>
        <taxon>Pseudomonadota</taxon>
        <taxon>Betaproteobacteria</taxon>
        <taxon>Burkholderiales</taxon>
        <taxon>Comamonadaceae</taxon>
        <taxon>Ramlibacter</taxon>
    </lineage>
</organism>
<dbReference type="EMBL" id="SMLK01000002">
    <property type="protein sequence ID" value="TFZ03621.1"/>
    <property type="molecule type" value="Genomic_DNA"/>
</dbReference>
<sequence>MKRVVFMAMAVLLAGCGNKPLAPDWQANAHGALERYEKAYLSGAARAADAEFALARRELAATGEAGLVARAELTRCALQVASLAFEPCAGFEALRQDSPAPERAYADYLLAQPAAADLLPAQHRAVANGRGDAAALNAIADPMARLVAAGVVFRANRASPEVLQLAADTASSQGWRRPLLAWLGAQLRLAEQRGAAEEAARLRRRIALASAEAS</sequence>
<gene>
    <name evidence="1" type="ORF">EZ216_08105</name>
</gene>
<protein>
    <recommendedName>
        <fullName evidence="3">Lipoprotein</fullName>
    </recommendedName>
</protein>
<name>A0A4Z0BXH0_9BURK</name>
<keyword evidence="2" id="KW-1185">Reference proteome</keyword>
<proteinExistence type="predicted"/>
<dbReference type="RefSeq" id="WP_135249246.1">
    <property type="nucleotide sequence ID" value="NZ_SMLK01000002.1"/>
</dbReference>
<dbReference type="Proteomes" id="UP000297839">
    <property type="component" value="Unassembled WGS sequence"/>
</dbReference>
<evidence type="ECO:0000313" key="2">
    <source>
        <dbReference type="Proteomes" id="UP000297839"/>
    </source>
</evidence>
<evidence type="ECO:0008006" key="3">
    <source>
        <dbReference type="Google" id="ProtNLM"/>
    </source>
</evidence>
<comment type="caution">
    <text evidence="1">The sequence shown here is derived from an EMBL/GenBank/DDBJ whole genome shotgun (WGS) entry which is preliminary data.</text>
</comment>